<sequence>MKTLLTVLASVIATLALTSFLAKTTITSGFADDVLRTEVGQVVYRWLWKSLGIVGGEDGELLLIGVVFCLMLIPSALLCFFLIGCLKKAMASQNTLDE</sequence>
<evidence type="ECO:0000256" key="2">
    <source>
        <dbReference type="SAM" id="SignalP"/>
    </source>
</evidence>
<evidence type="ECO:0000256" key="1">
    <source>
        <dbReference type="SAM" id="Phobius"/>
    </source>
</evidence>
<organism evidence="3 4">
    <name type="scientific">Pseudomonas abietaniphila</name>
    <dbReference type="NCBI Taxonomy" id="89065"/>
    <lineage>
        <taxon>Bacteria</taxon>
        <taxon>Pseudomonadati</taxon>
        <taxon>Pseudomonadota</taxon>
        <taxon>Gammaproteobacteria</taxon>
        <taxon>Pseudomonadales</taxon>
        <taxon>Pseudomonadaceae</taxon>
        <taxon>Pseudomonas</taxon>
    </lineage>
</organism>
<feature type="signal peptide" evidence="2">
    <location>
        <begin position="1"/>
        <end position="24"/>
    </location>
</feature>
<reference evidence="4" key="1">
    <citation type="submission" date="2016-10" db="EMBL/GenBank/DDBJ databases">
        <authorList>
            <person name="Varghese N."/>
            <person name="Submissions S."/>
        </authorList>
    </citation>
    <scope>NUCLEOTIDE SEQUENCE [LARGE SCALE GENOMIC DNA]</scope>
    <source>
        <strain evidence="4">ATCC 700689</strain>
    </source>
</reference>
<evidence type="ECO:0000313" key="4">
    <source>
        <dbReference type="Proteomes" id="UP000182894"/>
    </source>
</evidence>
<feature type="chain" id="PRO_5010165212" evidence="2">
    <location>
        <begin position="25"/>
        <end position="98"/>
    </location>
</feature>
<gene>
    <name evidence="3" type="ORF">SAMN05216605_12052</name>
</gene>
<keyword evidence="4" id="KW-1185">Reference proteome</keyword>
<proteinExistence type="predicted"/>
<feature type="transmembrane region" description="Helical" evidence="1">
    <location>
        <begin position="61"/>
        <end position="83"/>
    </location>
</feature>
<dbReference type="AlphaFoldDB" id="A0A1G8QAK7"/>
<dbReference type="RefSeq" id="WP_074757996.1">
    <property type="nucleotide sequence ID" value="NZ_FNCO01000020.1"/>
</dbReference>
<keyword evidence="1" id="KW-0472">Membrane</keyword>
<evidence type="ECO:0000313" key="3">
    <source>
        <dbReference type="EMBL" id="SDJ01130.1"/>
    </source>
</evidence>
<protein>
    <submittedName>
        <fullName evidence="3">Uncharacterized protein</fullName>
    </submittedName>
</protein>
<dbReference type="EMBL" id="FNCO01000020">
    <property type="protein sequence ID" value="SDJ01130.1"/>
    <property type="molecule type" value="Genomic_DNA"/>
</dbReference>
<dbReference type="Proteomes" id="UP000182894">
    <property type="component" value="Unassembled WGS sequence"/>
</dbReference>
<keyword evidence="1" id="KW-1133">Transmembrane helix</keyword>
<accession>A0A1G8QAK7</accession>
<name>A0A1G8QAK7_9PSED</name>
<keyword evidence="1" id="KW-0812">Transmembrane</keyword>
<keyword evidence="2" id="KW-0732">Signal</keyword>